<reference evidence="4 5" key="1">
    <citation type="submission" date="2014-04" db="EMBL/GenBank/DDBJ databases">
        <authorList>
            <person name="Hornung B.V."/>
        </authorList>
    </citation>
    <scope>NUCLEOTIDE SEQUENCE [LARGE SCALE GENOMIC DNA]</scope>
    <source>
        <strain evidence="4 5">CRIB</strain>
    </source>
</reference>
<sequence>MSFLGKFKNKKIKIIVGITVVSSVLIGGYYLYNKESNTAQSEENYVQTYTIADNEKIFINGVIVPTKSQEFSIPTDGEISKLNVTNGKIVKKGDLLFTIKNESIINEIEILKNQISELKGSNVDNDTIINSEINKLEAQVSLLNKKAYTDTTAPFDGKVYLNNQNGDSESTSMITLQSNTFYMKGQTSEQDLPKLQIDDPVTVTILSTNKKVSGRVSVISDIPTSSKVDNMSDSSLSYYDIDISFEDQEDLINGFHVQACIEIADNLCKIPSSSILKDENDKPYVFKSYDGILKKQKIEIQSQNNEFTVVKGGLDKQDIIIRYPSNEMNEGDAIPVDTLSVDTEGMQSE</sequence>
<gene>
    <name evidence="4" type="ORF">CRIB_985</name>
</gene>
<name>A0A1V1I0J1_9FIRM</name>
<dbReference type="InterPro" id="IPR058636">
    <property type="entry name" value="Beta-barrel_YknX"/>
</dbReference>
<dbReference type="Gene3D" id="2.40.50.100">
    <property type="match status" value="1"/>
</dbReference>
<dbReference type="GeneID" id="82205162"/>
<dbReference type="KEGG" id="ril:CRIB_985"/>
<organism evidence="4 5">
    <name type="scientific">Romboutsia ilealis</name>
    <dbReference type="NCBI Taxonomy" id="1115758"/>
    <lineage>
        <taxon>Bacteria</taxon>
        <taxon>Bacillati</taxon>
        <taxon>Bacillota</taxon>
        <taxon>Clostridia</taxon>
        <taxon>Peptostreptococcales</taxon>
        <taxon>Peptostreptococcaceae</taxon>
        <taxon>Romboutsia</taxon>
    </lineage>
</organism>
<protein>
    <submittedName>
        <fullName evidence="4">ABC super ATP binding cassette transporter,permease protein</fullName>
    </submittedName>
</protein>
<keyword evidence="1" id="KW-0812">Transmembrane</keyword>
<evidence type="ECO:0000259" key="2">
    <source>
        <dbReference type="Pfam" id="PF25989"/>
    </source>
</evidence>
<keyword evidence="5" id="KW-1185">Reference proteome</keyword>
<evidence type="ECO:0000259" key="3">
    <source>
        <dbReference type="Pfam" id="PF25990"/>
    </source>
</evidence>
<evidence type="ECO:0000313" key="5">
    <source>
        <dbReference type="Proteomes" id="UP000245622"/>
    </source>
</evidence>
<feature type="transmembrane region" description="Helical" evidence="1">
    <location>
        <begin position="12"/>
        <end position="32"/>
    </location>
</feature>
<dbReference type="SUPFAM" id="SSF111369">
    <property type="entry name" value="HlyD-like secretion proteins"/>
    <property type="match status" value="1"/>
</dbReference>
<keyword evidence="1" id="KW-1133">Transmembrane helix</keyword>
<dbReference type="EMBL" id="LN555523">
    <property type="protein sequence ID" value="CED93736.1"/>
    <property type="molecule type" value="Genomic_DNA"/>
</dbReference>
<dbReference type="Pfam" id="PF25989">
    <property type="entry name" value="YknX_C"/>
    <property type="match status" value="1"/>
</dbReference>
<evidence type="ECO:0000256" key="1">
    <source>
        <dbReference type="SAM" id="Phobius"/>
    </source>
</evidence>
<keyword evidence="1" id="KW-0472">Membrane</keyword>
<dbReference type="Gene3D" id="2.40.420.20">
    <property type="match status" value="1"/>
</dbReference>
<proteinExistence type="predicted"/>
<dbReference type="Pfam" id="PF25990">
    <property type="entry name" value="Beta-barrel_YknX"/>
    <property type="match status" value="1"/>
</dbReference>
<dbReference type="GO" id="GO:0015562">
    <property type="term" value="F:efflux transmembrane transporter activity"/>
    <property type="evidence" value="ECO:0007669"/>
    <property type="project" value="TreeGrafter"/>
</dbReference>
<feature type="domain" description="YknX-like beta-barrel" evidence="3">
    <location>
        <begin position="183"/>
        <end position="259"/>
    </location>
</feature>
<dbReference type="GO" id="GO:1990281">
    <property type="term" value="C:efflux pump complex"/>
    <property type="evidence" value="ECO:0007669"/>
    <property type="project" value="TreeGrafter"/>
</dbReference>
<dbReference type="InterPro" id="IPR058637">
    <property type="entry name" value="YknX-like_C"/>
</dbReference>
<dbReference type="PANTHER" id="PTHR30469">
    <property type="entry name" value="MULTIDRUG RESISTANCE PROTEIN MDTA"/>
    <property type="match status" value="1"/>
</dbReference>
<accession>A0A1V1I0J1</accession>
<dbReference type="AlphaFoldDB" id="A0A1V1I0J1"/>
<dbReference type="RefSeq" id="WP_180703425.1">
    <property type="nucleotide sequence ID" value="NZ_CAOJQT010000005.1"/>
</dbReference>
<evidence type="ECO:0000313" key="4">
    <source>
        <dbReference type="EMBL" id="CED93736.1"/>
    </source>
</evidence>
<feature type="domain" description="YknX-like C-terminal permuted SH3-like" evidence="2">
    <location>
        <begin position="269"/>
        <end position="334"/>
    </location>
</feature>
<dbReference type="Proteomes" id="UP000245622">
    <property type="component" value="Chromosome 1"/>
</dbReference>